<dbReference type="InterPro" id="IPR029191">
    <property type="entry name" value="Uds1"/>
</dbReference>
<proteinExistence type="predicted"/>
<feature type="coiled-coil region" evidence="4">
    <location>
        <begin position="584"/>
        <end position="667"/>
    </location>
</feature>
<accession>A0AAW0DGF3</accession>
<feature type="compositionally biased region" description="Polar residues" evidence="5">
    <location>
        <begin position="358"/>
        <end position="376"/>
    </location>
</feature>
<dbReference type="AlphaFoldDB" id="A0AAW0DGF3"/>
<dbReference type="PANTHER" id="PTHR18921:SF2">
    <property type="entry name" value="THYROID RECEPTOR-INTERACTING PROTEIN 11"/>
    <property type="match status" value="1"/>
</dbReference>
<keyword evidence="3 4" id="KW-0175">Coiled coil</keyword>
<gene>
    <name evidence="7" type="ORF">VNI00_005792</name>
</gene>
<feature type="compositionally biased region" description="Low complexity" evidence="5">
    <location>
        <begin position="48"/>
        <end position="64"/>
    </location>
</feature>
<evidence type="ECO:0000259" key="6">
    <source>
        <dbReference type="Pfam" id="PF15456"/>
    </source>
</evidence>
<keyword evidence="2" id="KW-0333">Golgi apparatus</keyword>
<feature type="compositionally biased region" description="Low complexity" evidence="5">
    <location>
        <begin position="119"/>
        <end position="145"/>
    </location>
</feature>
<feature type="compositionally biased region" description="Low complexity" evidence="5">
    <location>
        <begin position="92"/>
        <end position="105"/>
    </location>
</feature>
<evidence type="ECO:0000256" key="3">
    <source>
        <dbReference type="ARBA" id="ARBA00023054"/>
    </source>
</evidence>
<dbReference type="GO" id="GO:0007030">
    <property type="term" value="P:Golgi organization"/>
    <property type="evidence" value="ECO:0007669"/>
    <property type="project" value="TreeGrafter"/>
</dbReference>
<feature type="coiled-coil region" evidence="4">
    <location>
        <begin position="844"/>
        <end position="1005"/>
    </location>
</feature>
<sequence>MNGVRRFLAGVQGSASSSNNTPNTPPPPEPTPLSASKGGPSWPPQSPQSPQYSPDSPKSPLSLPANTPSVPALSFSKNKKQPQPPPPEGRRSQSQSSISLSSPISTKNDALPPLPPQAQPQQQAGPSSSLPSSPSSPQSPLQRPPISRVQTRKPAPSPNSELVNGSGSGSRPSTVNGNSYGSTGTGTEKRSSGPINMRDELLLSLLASDAVVDSREFAILPAEEVEELKKEHHLLTTRLTLLTKKLTTETKIRDAAISLSSINNSKSSKSKDIAKKTNEQLEASQRRVESAQKEYWKIAERTNEVGRRLAEHRAGVLGWSVRVLEKKLSGSPGDKGKAPALNGGGGAGSTDSGYDSTPMSPATSVASSLPPTSATTNGTFDSHHFFAGHAKALLPTLPTSPDQLAAQLSLTQSQLEQTRAELVNAQKKQAELSRELNLTKLEKTEVEMELERAEEAIGALEEELPGLEDERRGWDEERAAWEQERSQWQQQTKKWEEERKRWQEEKHILETTQAQGQGLGEVLEAKDEEIEQLRNQIDRLRTDFDSSVDNLTGIVQRYTIPIPYTRSSTSVSTSTPHALLSGMLDALDAHLSDLKSKLERHASESASWSMLRMKLEEDVRASLDKRDALSRDLEDARREREDLRVQVRDLEVRVKDLQDSAAAAMMQSPSRQPLSLTVPVNPLASIVWPTQEEVADDTAAQKMIGILQPIFAVLPSPEARAARANMSAQSRGFRPGQGGPTSPSASVNSNSTPGSPVFFGNTREVPSTPGTPPQQAKSIAELDVRSLKLLYDSKSLQLQAQSAPTQFSLEAFVTRVQSLLVDDRLLIERLLRFAHSHDMLKKNAERAQKLAQESGNALETYQRQVRMLEERCEWLGTRLNEAQSASQSGGGDKEKELEELGRMYERVKAEKEELERELEAQGEVCRQLAEANNVLSVKVADASTHQDASVEKARKETEALQRDLGTLRGEWEKAVAAKMELEKKLEEVKKALDDAREEVDVLRRSEQSQSMMLMDELNNVQTENGRLREQLRALKK</sequence>
<organism evidence="7 8">
    <name type="scientific">Paramarasmius palmivorus</name>
    <dbReference type="NCBI Taxonomy" id="297713"/>
    <lineage>
        <taxon>Eukaryota</taxon>
        <taxon>Fungi</taxon>
        <taxon>Dikarya</taxon>
        <taxon>Basidiomycota</taxon>
        <taxon>Agaricomycotina</taxon>
        <taxon>Agaricomycetes</taxon>
        <taxon>Agaricomycetidae</taxon>
        <taxon>Agaricales</taxon>
        <taxon>Marasmiineae</taxon>
        <taxon>Marasmiaceae</taxon>
        <taxon>Paramarasmius</taxon>
    </lineage>
</organism>
<evidence type="ECO:0000256" key="2">
    <source>
        <dbReference type="ARBA" id="ARBA00023034"/>
    </source>
</evidence>
<evidence type="ECO:0000256" key="4">
    <source>
        <dbReference type="SAM" id="Coils"/>
    </source>
</evidence>
<dbReference type="GO" id="GO:0031267">
    <property type="term" value="F:small GTPase binding"/>
    <property type="evidence" value="ECO:0007669"/>
    <property type="project" value="TreeGrafter"/>
</dbReference>
<feature type="compositionally biased region" description="Polar residues" evidence="5">
    <location>
        <begin position="740"/>
        <end position="754"/>
    </location>
</feature>
<feature type="compositionally biased region" description="Basic and acidic residues" evidence="5">
    <location>
        <begin position="269"/>
        <end position="287"/>
    </location>
</feature>
<evidence type="ECO:0000256" key="5">
    <source>
        <dbReference type="SAM" id="MobiDB-lite"/>
    </source>
</evidence>
<feature type="region of interest" description="Disordered" evidence="5">
    <location>
        <begin position="328"/>
        <end position="376"/>
    </location>
</feature>
<feature type="domain" description="Up-regulated during septation protein 1" evidence="6">
    <location>
        <begin position="204"/>
        <end position="319"/>
    </location>
</feature>
<dbReference type="Proteomes" id="UP001383192">
    <property type="component" value="Unassembled WGS sequence"/>
</dbReference>
<dbReference type="PANTHER" id="PTHR18921">
    <property type="entry name" value="MYOSIN HEAVY CHAIN - RELATED"/>
    <property type="match status" value="1"/>
</dbReference>
<feature type="region of interest" description="Disordered" evidence="5">
    <location>
        <begin position="1"/>
        <end position="194"/>
    </location>
</feature>
<dbReference type="GO" id="GO:0006888">
    <property type="term" value="P:endoplasmic reticulum to Golgi vesicle-mediated transport"/>
    <property type="evidence" value="ECO:0007669"/>
    <property type="project" value="TreeGrafter"/>
</dbReference>
<name>A0AAW0DGF3_9AGAR</name>
<evidence type="ECO:0000256" key="1">
    <source>
        <dbReference type="ARBA" id="ARBA00004555"/>
    </source>
</evidence>
<dbReference type="GO" id="GO:0005794">
    <property type="term" value="C:Golgi apparatus"/>
    <property type="evidence" value="ECO:0007669"/>
    <property type="project" value="UniProtKB-SubCell"/>
</dbReference>
<reference evidence="7 8" key="1">
    <citation type="submission" date="2024-01" db="EMBL/GenBank/DDBJ databases">
        <title>A draft genome for a cacao thread blight-causing isolate of Paramarasmius palmivorus.</title>
        <authorList>
            <person name="Baruah I.K."/>
            <person name="Bukari Y."/>
            <person name="Amoako-Attah I."/>
            <person name="Meinhardt L.W."/>
            <person name="Bailey B.A."/>
            <person name="Cohen S.P."/>
        </authorList>
    </citation>
    <scope>NUCLEOTIDE SEQUENCE [LARGE SCALE GENOMIC DNA]</scope>
    <source>
        <strain evidence="7 8">GH-12</strain>
    </source>
</reference>
<comment type="caution">
    <text evidence="7">The sequence shown here is derived from an EMBL/GenBank/DDBJ whole genome shotgun (WGS) entry which is preliminary data.</text>
</comment>
<evidence type="ECO:0000313" key="8">
    <source>
        <dbReference type="Proteomes" id="UP001383192"/>
    </source>
</evidence>
<feature type="compositionally biased region" description="Polar residues" evidence="5">
    <location>
        <begin position="158"/>
        <end position="172"/>
    </location>
</feature>
<feature type="compositionally biased region" description="Low complexity" evidence="5">
    <location>
        <begin position="173"/>
        <end position="186"/>
    </location>
</feature>
<evidence type="ECO:0000313" key="7">
    <source>
        <dbReference type="EMBL" id="KAK7049761.1"/>
    </source>
</evidence>
<comment type="subcellular location">
    <subcellularLocation>
        <location evidence="1">Golgi apparatus</location>
    </subcellularLocation>
</comment>
<keyword evidence="8" id="KW-1185">Reference proteome</keyword>
<dbReference type="EMBL" id="JAYKXP010000016">
    <property type="protein sequence ID" value="KAK7049761.1"/>
    <property type="molecule type" value="Genomic_DNA"/>
</dbReference>
<feature type="coiled-coil region" evidence="4">
    <location>
        <begin position="408"/>
        <end position="550"/>
    </location>
</feature>
<dbReference type="Pfam" id="PF15456">
    <property type="entry name" value="Uds1"/>
    <property type="match status" value="1"/>
</dbReference>
<protein>
    <recommendedName>
        <fullName evidence="6">Up-regulated during septation protein 1 domain-containing protein</fullName>
    </recommendedName>
</protein>
<dbReference type="Gene3D" id="1.10.287.1490">
    <property type="match status" value="1"/>
</dbReference>
<feature type="region of interest" description="Disordered" evidence="5">
    <location>
        <begin position="722"/>
        <end position="777"/>
    </location>
</feature>
<dbReference type="SUPFAM" id="SSF57997">
    <property type="entry name" value="Tropomyosin"/>
    <property type="match status" value="1"/>
</dbReference>
<feature type="region of interest" description="Disordered" evidence="5">
    <location>
        <begin position="263"/>
        <end position="287"/>
    </location>
</feature>